<dbReference type="Gene3D" id="3.10.490.10">
    <property type="entry name" value="Gamma-glutamyl cyclotransferase-like"/>
    <property type="match status" value="1"/>
</dbReference>
<evidence type="ECO:0000259" key="1">
    <source>
        <dbReference type="Pfam" id="PF06094"/>
    </source>
</evidence>
<dbReference type="Pfam" id="PF06094">
    <property type="entry name" value="GGACT"/>
    <property type="match status" value="1"/>
</dbReference>
<accession>A0A8J6Q896</accession>
<dbReference type="InterPro" id="IPR009288">
    <property type="entry name" value="AIG2-like_dom"/>
</dbReference>
<reference evidence="2" key="1">
    <citation type="journal article" date="2013" name="Int. J. Syst. Evol. Microbiol.">
        <title>Aestuariibaculum suncheonense gen. nov., sp. nov., a marine bacterium of the family Flavobacteriaceae isolated from a tidal flat and emended descriptions of the genera Gaetbulibacter and Tamlana.</title>
        <authorList>
            <person name="Jeong S.H."/>
            <person name="Park M.S."/>
            <person name="Jin H.M."/>
            <person name="Lee K."/>
            <person name="Park W."/>
            <person name="Jeon C.O."/>
        </authorList>
    </citation>
    <scope>NUCLEOTIDE SEQUENCE</scope>
    <source>
        <strain evidence="2">SC17</strain>
    </source>
</reference>
<dbReference type="InterPro" id="IPR036568">
    <property type="entry name" value="GGCT-like_sf"/>
</dbReference>
<dbReference type="EMBL" id="JACVXC010000003">
    <property type="protein sequence ID" value="MBD0835792.1"/>
    <property type="molecule type" value="Genomic_DNA"/>
</dbReference>
<sequence>MYNTRTTYLFVYGTLLEDSKNEMSDFLKRHSEFLGRGFFCGKLYDVGEFPGAVLSDSLQDKVYGKIYEISDANEVFKILDDYEGIESLETEKGLFKRVVVEAFLEAGHTVKTWVYLYNKSVLNLRLIPSGNYIDS</sequence>
<protein>
    <submittedName>
        <fullName evidence="2">Gamma-glutamylcyclotransferase</fullName>
    </submittedName>
</protein>
<evidence type="ECO:0000313" key="2">
    <source>
        <dbReference type="EMBL" id="MBD0835792.1"/>
    </source>
</evidence>
<name>A0A8J6Q896_9FLAO</name>
<keyword evidence="3" id="KW-1185">Reference proteome</keyword>
<organism evidence="2 3">
    <name type="scientific">Aestuariibaculum suncheonense</name>
    <dbReference type="NCBI Taxonomy" id="1028745"/>
    <lineage>
        <taxon>Bacteria</taxon>
        <taxon>Pseudomonadati</taxon>
        <taxon>Bacteroidota</taxon>
        <taxon>Flavobacteriia</taxon>
        <taxon>Flavobacteriales</taxon>
        <taxon>Flavobacteriaceae</taxon>
    </lineage>
</organism>
<dbReference type="SUPFAM" id="SSF110857">
    <property type="entry name" value="Gamma-glutamyl cyclotransferase-like"/>
    <property type="match status" value="1"/>
</dbReference>
<dbReference type="Proteomes" id="UP000602057">
    <property type="component" value="Unassembled WGS sequence"/>
</dbReference>
<dbReference type="RefSeq" id="WP_188216279.1">
    <property type="nucleotide sequence ID" value="NZ_BAABGH010000011.1"/>
</dbReference>
<proteinExistence type="predicted"/>
<evidence type="ECO:0000313" key="3">
    <source>
        <dbReference type="Proteomes" id="UP000602057"/>
    </source>
</evidence>
<gene>
    <name evidence="2" type="ORF">ICJ84_10125</name>
</gene>
<dbReference type="InterPro" id="IPR013024">
    <property type="entry name" value="GGCT-like"/>
</dbReference>
<dbReference type="CDD" id="cd06661">
    <property type="entry name" value="GGCT_like"/>
    <property type="match status" value="1"/>
</dbReference>
<feature type="domain" description="Gamma-glutamylcyclotransferase AIG2-like" evidence="1">
    <location>
        <begin position="9"/>
        <end position="132"/>
    </location>
</feature>
<dbReference type="AlphaFoldDB" id="A0A8J6Q896"/>
<reference evidence="2" key="2">
    <citation type="submission" date="2020-09" db="EMBL/GenBank/DDBJ databases">
        <authorList>
            <person name="Wu Z."/>
        </authorList>
    </citation>
    <scope>NUCLEOTIDE SEQUENCE</scope>
    <source>
        <strain evidence="2">SC17</strain>
    </source>
</reference>
<comment type="caution">
    <text evidence="2">The sequence shown here is derived from an EMBL/GenBank/DDBJ whole genome shotgun (WGS) entry which is preliminary data.</text>
</comment>